<dbReference type="InterPro" id="IPR050553">
    <property type="entry name" value="Thioredoxin_ResA/DsbE_sf"/>
</dbReference>
<evidence type="ECO:0000256" key="2">
    <source>
        <dbReference type="ARBA" id="ARBA00022748"/>
    </source>
</evidence>
<dbReference type="Proteomes" id="UP000185003">
    <property type="component" value="Unassembled WGS sequence"/>
</dbReference>
<reference evidence="7 8" key="1">
    <citation type="submission" date="2016-11" db="EMBL/GenBank/DDBJ databases">
        <authorList>
            <person name="Jaros S."/>
            <person name="Januszkiewicz K."/>
            <person name="Wedrychowicz H."/>
        </authorList>
    </citation>
    <scope>NUCLEOTIDE SEQUENCE [LARGE SCALE GENOMIC DNA]</scope>
    <source>
        <strain evidence="7 8">DSM 24787</strain>
    </source>
</reference>
<feature type="signal peptide" evidence="5">
    <location>
        <begin position="1"/>
        <end position="24"/>
    </location>
</feature>
<gene>
    <name evidence="7" type="ORF">SAMN04488055_4304</name>
</gene>
<evidence type="ECO:0000256" key="3">
    <source>
        <dbReference type="ARBA" id="ARBA00023157"/>
    </source>
</evidence>
<evidence type="ECO:0000256" key="4">
    <source>
        <dbReference type="ARBA" id="ARBA00023284"/>
    </source>
</evidence>
<comment type="subcellular location">
    <subcellularLocation>
        <location evidence="1">Cell envelope</location>
    </subcellularLocation>
</comment>
<proteinExistence type="predicted"/>
<dbReference type="OrthoDB" id="1095575at2"/>
<feature type="domain" description="Thioredoxin" evidence="6">
    <location>
        <begin position="315"/>
        <end position="456"/>
    </location>
</feature>
<evidence type="ECO:0000313" key="7">
    <source>
        <dbReference type="EMBL" id="SIO46870.1"/>
    </source>
</evidence>
<dbReference type="InterPro" id="IPR036249">
    <property type="entry name" value="Thioredoxin-like_sf"/>
</dbReference>
<organism evidence="7 8">
    <name type="scientific">Chitinophaga niabensis</name>
    <dbReference type="NCBI Taxonomy" id="536979"/>
    <lineage>
        <taxon>Bacteria</taxon>
        <taxon>Pseudomonadati</taxon>
        <taxon>Bacteroidota</taxon>
        <taxon>Chitinophagia</taxon>
        <taxon>Chitinophagales</taxon>
        <taxon>Chitinophagaceae</taxon>
        <taxon>Chitinophaga</taxon>
    </lineage>
</organism>
<dbReference type="SUPFAM" id="SSF52833">
    <property type="entry name" value="Thioredoxin-like"/>
    <property type="match status" value="1"/>
</dbReference>
<keyword evidence="5" id="KW-0732">Signal</keyword>
<dbReference type="GO" id="GO:0016853">
    <property type="term" value="F:isomerase activity"/>
    <property type="evidence" value="ECO:0007669"/>
    <property type="project" value="UniProtKB-KW"/>
</dbReference>
<dbReference type="GO" id="GO:0017004">
    <property type="term" value="P:cytochrome complex assembly"/>
    <property type="evidence" value="ECO:0007669"/>
    <property type="project" value="UniProtKB-KW"/>
</dbReference>
<dbReference type="InterPro" id="IPR013766">
    <property type="entry name" value="Thioredoxin_domain"/>
</dbReference>
<dbReference type="GO" id="GO:0030313">
    <property type="term" value="C:cell envelope"/>
    <property type="evidence" value="ECO:0007669"/>
    <property type="project" value="UniProtKB-SubCell"/>
</dbReference>
<feature type="chain" id="PRO_5012929821" evidence="5">
    <location>
        <begin position="25"/>
        <end position="457"/>
    </location>
</feature>
<dbReference type="RefSeq" id="WP_074241665.1">
    <property type="nucleotide sequence ID" value="NZ_FSRA01000002.1"/>
</dbReference>
<dbReference type="InterPro" id="IPR013740">
    <property type="entry name" value="Redoxin"/>
</dbReference>
<dbReference type="Gene3D" id="3.40.30.10">
    <property type="entry name" value="Glutaredoxin"/>
    <property type="match status" value="1"/>
</dbReference>
<dbReference type="Pfam" id="PF08534">
    <property type="entry name" value="Redoxin"/>
    <property type="match status" value="1"/>
</dbReference>
<evidence type="ECO:0000259" key="6">
    <source>
        <dbReference type="PROSITE" id="PS51352"/>
    </source>
</evidence>
<dbReference type="PROSITE" id="PS51352">
    <property type="entry name" value="THIOREDOXIN_2"/>
    <property type="match status" value="1"/>
</dbReference>
<dbReference type="CDD" id="cd02966">
    <property type="entry name" value="TlpA_like_family"/>
    <property type="match status" value="1"/>
</dbReference>
<name>A0A1N6JRE0_9BACT</name>
<accession>A0A1N6JRE0</accession>
<dbReference type="PANTHER" id="PTHR42852:SF6">
    <property type="entry name" value="THIOL:DISULFIDE INTERCHANGE PROTEIN DSBE"/>
    <property type="match status" value="1"/>
</dbReference>
<dbReference type="PROSITE" id="PS00194">
    <property type="entry name" value="THIOREDOXIN_1"/>
    <property type="match status" value="1"/>
</dbReference>
<dbReference type="PANTHER" id="PTHR42852">
    <property type="entry name" value="THIOL:DISULFIDE INTERCHANGE PROTEIN DSBE"/>
    <property type="match status" value="1"/>
</dbReference>
<evidence type="ECO:0000256" key="1">
    <source>
        <dbReference type="ARBA" id="ARBA00004196"/>
    </source>
</evidence>
<keyword evidence="8" id="KW-1185">Reference proteome</keyword>
<keyword evidence="7" id="KW-0413">Isomerase</keyword>
<dbReference type="EMBL" id="FSRA01000002">
    <property type="protein sequence ID" value="SIO46870.1"/>
    <property type="molecule type" value="Genomic_DNA"/>
</dbReference>
<sequence>MKRTTRCLLLAAVMIPLLSWKPFTAPLTIVQGKVDNAKATTILLYDVAEGRKKEYASTRLNGEHAFALAVPELKEGFYYVTDNFKRSYHRIYLKPGDQLQLKVTDTTLQQQGGSPESRLVREWETLSREIKAPAFEFMRRPDETYETFFPTFNAFLPKAAAYKKKLVTPNKAFNSLMQLIVDTDVEYTALQFIFTPRSKHPDAAEYPAYYSSIMQNNKYCDGRLLQWGETEHLLSMYSTFCLTRRKPSVKGPELLQWSVSQFCNDTLKGVYITNNLGRYKSFSNLRDAIAPVEKYLVTAEQQRSYMETEKALRTFAEGEAGFNFSYPDVAGKQVAFNDLKGKVVVVDVWATWCGPCKAEIPHMKKLEEEMHGKDVLFLGVSVDEAKDKEKWQEFVKKESLGGTQIFASGWSDIAKFYSINGIPRFMVFDKQGKIVNVDAPRPSQPELKALIEKTLAK</sequence>
<dbReference type="InterPro" id="IPR017937">
    <property type="entry name" value="Thioredoxin_CS"/>
</dbReference>
<evidence type="ECO:0000256" key="5">
    <source>
        <dbReference type="SAM" id="SignalP"/>
    </source>
</evidence>
<keyword evidence="2" id="KW-0201">Cytochrome c-type biogenesis</keyword>
<dbReference type="STRING" id="536979.SAMN04488055_4304"/>
<keyword evidence="4" id="KW-0676">Redox-active center</keyword>
<protein>
    <submittedName>
        <fullName evidence="7">Thiol-disulfide isomerase or thioredoxin</fullName>
    </submittedName>
</protein>
<evidence type="ECO:0000313" key="8">
    <source>
        <dbReference type="Proteomes" id="UP000185003"/>
    </source>
</evidence>
<dbReference type="GO" id="GO:0016491">
    <property type="term" value="F:oxidoreductase activity"/>
    <property type="evidence" value="ECO:0007669"/>
    <property type="project" value="InterPro"/>
</dbReference>
<dbReference type="AlphaFoldDB" id="A0A1N6JRE0"/>
<keyword evidence="3" id="KW-1015">Disulfide bond</keyword>